<evidence type="ECO:0000256" key="1">
    <source>
        <dbReference type="SAM" id="SignalP"/>
    </source>
</evidence>
<accession>A0ABT4VTT4</accession>
<organism evidence="2 3">
    <name type="scientific">Hoeflea poritis</name>
    <dbReference type="NCBI Taxonomy" id="2993659"/>
    <lineage>
        <taxon>Bacteria</taxon>
        <taxon>Pseudomonadati</taxon>
        <taxon>Pseudomonadota</taxon>
        <taxon>Alphaproteobacteria</taxon>
        <taxon>Hyphomicrobiales</taxon>
        <taxon>Rhizobiaceae</taxon>
        <taxon>Hoeflea</taxon>
    </lineage>
</organism>
<keyword evidence="1" id="KW-0732">Signal</keyword>
<evidence type="ECO:0000313" key="3">
    <source>
        <dbReference type="Proteomes" id="UP001148313"/>
    </source>
</evidence>
<name>A0ABT4VTT4_9HYPH</name>
<dbReference type="EMBL" id="JAPJZH010000018">
    <property type="protein sequence ID" value="MDA4848019.1"/>
    <property type="molecule type" value="Genomic_DNA"/>
</dbReference>
<sequence length="119" mass="12976">MKLAILTFVFAALLLPANAGAEKKEGVVATGYCDSDKFKFYAGTGEPDKDYFLYNGAEPRTLVVCSTGDYPSYFELGAGNQTRRVPVHADRCIIVNTTSLRVENVKGKEAEGCFQIVPE</sequence>
<proteinExistence type="predicted"/>
<reference evidence="2" key="1">
    <citation type="submission" date="2022-11" db="EMBL/GenBank/DDBJ databases">
        <title>Hoeflea poritis sp. nov., isolated from scleractinian coral Porites lutea.</title>
        <authorList>
            <person name="Zhang G."/>
            <person name="Wei Q."/>
            <person name="Cai L."/>
        </authorList>
    </citation>
    <scope>NUCLEOTIDE SEQUENCE</scope>
    <source>
        <strain evidence="2">E7-10</strain>
    </source>
</reference>
<feature type="signal peptide" evidence="1">
    <location>
        <begin position="1"/>
        <end position="21"/>
    </location>
</feature>
<protein>
    <submittedName>
        <fullName evidence="2">Uncharacterized protein</fullName>
    </submittedName>
</protein>
<dbReference type="Proteomes" id="UP001148313">
    <property type="component" value="Unassembled WGS sequence"/>
</dbReference>
<gene>
    <name evidence="2" type="ORF">OOZ53_21860</name>
</gene>
<feature type="chain" id="PRO_5046271570" evidence="1">
    <location>
        <begin position="22"/>
        <end position="119"/>
    </location>
</feature>
<keyword evidence="3" id="KW-1185">Reference proteome</keyword>
<dbReference type="RefSeq" id="WP_271091864.1">
    <property type="nucleotide sequence ID" value="NZ_JAPJZH010000018.1"/>
</dbReference>
<comment type="caution">
    <text evidence="2">The sequence shown here is derived from an EMBL/GenBank/DDBJ whole genome shotgun (WGS) entry which is preliminary data.</text>
</comment>
<evidence type="ECO:0000313" key="2">
    <source>
        <dbReference type="EMBL" id="MDA4848019.1"/>
    </source>
</evidence>